<evidence type="ECO:0000313" key="2">
    <source>
        <dbReference type="Proteomes" id="UP000480178"/>
    </source>
</evidence>
<keyword evidence="2" id="KW-1185">Reference proteome</keyword>
<dbReference type="EMBL" id="CP048222">
    <property type="protein sequence ID" value="QHT65300.1"/>
    <property type="molecule type" value="Genomic_DNA"/>
</dbReference>
<reference evidence="1 2" key="1">
    <citation type="submission" date="2020-01" db="EMBL/GenBank/DDBJ databases">
        <authorList>
            <person name="Kim M.K."/>
        </authorList>
    </citation>
    <scope>NUCLEOTIDE SEQUENCE [LARGE SCALE GENOMIC DNA]</scope>
    <source>
        <strain evidence="1 2">172606-1</strain>
    </source>
</reference>
<sequence>MSKSSLTELKNILDQVNDLSIGDDKAKALESFIEQSMEIITNMNSPRDDFFEGRKKLALDDLQNHSSRHLKGYWQEKDKIDKISEFSRARSEASQAINSILSSFKK</sequence>
<accession>A0A6C0GC24</accession>
<protein>
    <submittedName>
        <fullName evidence="1">Uncharacterized protein</fullName>
    </submittedName>
</protein>
<proteinExistence type="predicted"/>
<dbReference type="RefSeq" id="WP_162441387.1">
    <property type="nucleotide sequence ID" value="NZ_CP048222.1"/>
</dbReference>
<gene>
    <name evidence="1" type="ORF">GXP67_00730</name>
</gene>
<dbReference type="AlphaFoldDB" id="A0A6C0GC24"/>
<dbReference type="KEGG" id="rhoz:GXP67_00730"/>
<evidence type="ECO:0000313" key="1">
    <source>
        <dbReference type="EMBL" id="QHT65300.1"/>
    </source>
</evidence>
<name>A0A6C0GC24_9BACT</name>
<dbReference type="Proteomes" id="UP000480178">
    <property type="component" value="Chromosome"/>
</dbReference>
<organism evidence="1 2">
    <name type="scientific">Rhodocytophaga rosea</name>
    <dbReference type="NCBI Taxonomy" id="2704465"/>
    <lineage>
        <taxon>Bacteria</taxon>
        <taxon>Pseudomonadati</taxon>
        <taxon>Bacteroidota</taxon>
        <taxon>Cytophagia</taxon>
        <taxon>Cytophagales</taxon>
        <taxon>Rhodocytophagaceae</taxon>
        <taxon>Rhodocytophaga</taxon>
    </lineage>
</organism>